<dbReference type="EMBL" id="NJET01000008">
    <property type="protein sequence ID" value="PHH66345.1"/>
    <property type="molecule type" value="Genomic_DNA"/>
</dbReference>
<dbReference type="InterPro" id="IPR001138">
    <property type="entry name" value="Zn2Cys6_DnaBD"/>
</dbReference>
<organism evidence="8 9">
    <name type="scientific">Ophiocordyceps australis</name>
    <dbReference type="NCBI Taxonomy" id="1399860"/>
    <lineage>
        <taxon>Eukaryota</taxon>
        <taxon>Fungi</taxon>
        <taxon>Dikarya</taxon>
        <taxon>Ascomycota</taxon>
        <taxon>Pezizomycotina</taxon>
        <taxon>Sordariomycetes</taxon>
        <taxon>Hypocreomycetidae</taxon>
        <taxon>Hypocreales</taxon>
        <taxon>Ophiocordycipitaceae</taxon>
        <taxon>Ophiocordyceps</taxon>
    </lineage>
</organism>
<proteinExistence type="predicted"/>
<comment type="caution">
    <text evidence="8">The sequence shown here is derived from an EMBL/GenBank/DDBJ whole genome shotgun (WGS) entry which is preliminary data.</text>
</comment>
<evidence type="ECO:0000256" key="2">
    <source>
        <dbReference type="ARBA" id="ARBA00023015"/>
    </source>
</evidence>
<reference evidence="8 9" key="1">
    <citation type="submission" date="2017-06" db="EMBL/GenBank/DDBJ databases">
        <title>Ant-infecting Ophiocordyceps genomes reveal a high diversity of potential behavioral manipulation genes and a possible major role for enterotoxins.</title>
        <authorList>
            <person name="De Bekker C."/>
            <person name="Evans H.C."/>
            <person name="Brachmann A."/>
            <person name="Hughes D.P."/>
        </authorList>
    </citation>
    <scope>NUCLEOTIDE SEQUENCE [LARGE SCALE GENOMIC DNA]</scope>
    <source>
        <strain evidence="8 9">Map64</strain>
    </source>
</reference>
<keyword evidence="5" id="KW-0539">Nucleus</keyword>
<evidence type="ECO:0000313" key="9">
    <source>
        <dbReference type="Proteomes" id="UP000226192"/>
    </source>
</evidence>
<dbReference type="CDD" id="cd00067">
    <property type="entry name" value="GAL4"/>
    <property type="match status" value="1"/>
</dbReference>
<dbReference type="GO" id="GO:0000981">
    <property type="term" value="F:DNA-binding transcription factor activity, RNA polymerase II-specific"/>
    <property type="evidence" value="ECO:0007669"/>
    <property type="project" value="InterPro"/>
</dbReference>
<dbReference type="GO" id="GO:0008270">
    <property type="term" value="F:zinc ion binding"/>
    <property type="evidence" value="ECO:0007669"/>
    <property type="project" value="InterPro"/>
</dbReference>
<sequence>MPDGYSATDARKRVPAACEACRTTKIRCRPSERPGVCQKCLASKIECISRSGPRVRRSRKSRLVQDSDSLPSTSSPLPLSSTFSIDFAVPERPQIDGNFETLRDTHKAVLEKILPTGLNAAAPPNMEQLAQHAARPASSMSSPSQSQQMLHDLQGRPLFNLASAESLLSSFRSMVQFFPCITLPRDFSIPHLAATRPFLLLAILAAASGSKTLQGHTLYDDEFRKVLGLKYVAGGERSLELLQGILVYCAWYPFHLRPKNKQAFNYLSMALELICDLGLDQESAAPDQSAEADMTEEQLDGIRAYLGYSYIVSTFFGAWKGRGGVRCHYTPWTATCCEILQRNNRHEGDLLLATLVRLAYTLHDATEVIHERNGQSMQDRQLLLSGLSVQFQEFKARITPLVALAVPVKTLIQLLDVYFEGGPLMKLPRATRTKPLPSKVLPLSPSRLYACAPKLKVLLDTLSNLDEATFMCFTLHDWARLIITTIFALRMSFAIVGCPDYDTAWTRSQLRFGDFLARMICDTDLTAASKKVDVLSASRVVLGVVKEKYDSRLREIHTTSKSDDTETTQKESACPMFDGSLDQCLTLWDDPYGNTLLQDAVIHFSPPGAGAEEPEFHDLWTAMTMGWINKGNGGTAGG</sequence>
<evidence type="ECO:0000259" key="7">
    <source>
        <dbReference type="PROSITE" id="PS50048"/>
    </source>
</evidence>
<evidence type="ECO:0000313" key="8">
    <source>
        <dbReference type="EMBL" id="PHH66345.1"/>
    </source>
</evidence>
<keyword evidence="3" id="KW-0238">DNA-binding</keyword>
<evidence type="ECO:0000256" key="4">
    <source>
        <dbReference type="ARBA" id="ARBA00023163"/>
    </source>
</evidence>
<dbReference type="PROSITE" id="PS50048">
    <property type="entry name" value="ZN2_CY6_FUNGAL_2"/>
    <property type="match status" value="1"/>
</dbReference>
<protein>
    <recommendedName>
        <fullName evidence="7">Zn(2)-C6 fungal-type domain-containing protein</fullName>
    </recommendedName>
</protein>
<dbReference type="Proteomes" id="UP000226192">
    <property type="component" value="Unassembled WGS sequence"/>
</dbReference>
<feature type="compositionally biased region" description="Low complexity" evidence="6">
    <location>
        <begin position="66"/>
        <end position="77"/>
    </location>
</feature>
<feature type="region of interest" description="Disordered" evidence="6">
    <location>
        <begin position="51"/>
        <end position="77"/>
    </location>
</feature>
<evidence type="ECO:0000256" key="5">
    <source>
        <dbReference type="ARBA" id="ARBA00023242"/>
    </source>
</evidence>
<feature type="domain" description="Zn(2)-C6 fungal-type" evidence="7">
    <location>
        <begin position="17"/>
        <end position="49"/>
    </location>
</feature>
<dbReference type="AlphaFoldDB" id="A0A2C5YA17"/>
<comment type="subcellular location">
    <subcellularLocation>
        <location evidence="1">Nucleus</location>
    </subcellularLocation>
</comment>
<keyword evidence="2" id="KW-0805">Transcription regulation</keyword>
<dbReference type="STRING" id="1399860.A0A2C5YA17"/>
<evidence type="ECO:0000256" key="3">
    <source>
        <dbReference type="ARBA" id="ARBA00023125"/>
    </source>
</evidence>
<dbReference type="OrthoDB" id="5424793at2759"/>
<gene>
    <name evidence="8" type="ORF">CDD81_7400</name>
</gene>
<dbReference type="GO" id="GO:0005634">
    <property type="term" value="C:nucleus"/>
    <property type="evidence" value="ECO:0007669"/>
    <property type="project" value="UniProtKB-SubCell"/>
</dbReference>
<dbReference type="SUPFAM" id="SSF57701">
    <property type="entry name" value="Zn2/Cys6 DNA-binding domain"/>
    <property type="match status" value="1"/>
</dbReference>
<dbReference type="PROSITE" id="PS00463">
    <property type="entry name" value="ZN2_CY6_FUNGAL_1"/>
    <property type="match status" value="1"/>
</dbReference>
<dbReference type="InterPro" id="IPR051089">
    <property type="entry name" value="prtT"/>
</dbReference>
<name>A0A2C5YA17_9HYPO</name>
<dbReference type="PANTHER" id="PTHR31845">
    <property type="entry name" value="FINGER DOMAIN PROTEIN, PUTATIVE-RELATED"/>
    <property type="match status" value="1"/>
</dbReference>
<accession>A0A2C5YA17</accession>
<dbReference type="Gene3D" id="4.10.240.10">
    <property type="entry name" value="Zn(2)-C6 fungal-type DNA-binding domain"/>
    <property type="match status" value="1"/>
</dbReference>
<keyword evidence="4" id="KW-0804">Transcription</keyword>
<feature type="compositionally biased region" description="Basic residues" evidence="6">
    <location>
        <begin position="53"/>
        <end position="62"/>
    </location>
</feature>
<dbReference type="InterPro" id="IPR036864">
    <property type="entry name" value="Zn2-C6_fun-type_DNA-bd_sf"/>
</dbReference>
<dbReference type="PANTHER" id="PTHR31845:SF10">
    <property type="entry name" value="ZN(II)2CYS6 TRANSCRIPTION FACTOR (EUROFUNG)"/>
    <property type="match status" value="1"/>
</dbReference>
<dbReference type="GO" id="GO:0000976">
    <property type="term" value="F:transcription cis-regulatory region binding"/>
    <property type="evidence" value="ECO:0007669"/>
    <property type="project" value="TreeGrafter"/>
</dbReference>
<keyword evidence="9" id="KW-1185">Reference proteome</keyword>
<evidence type="ECO:0000256" key="6">
    <source>
        <dbReference type="SAM" id="MobiDB-lite"/>
    </source>
</evidence>
<evidence type="ECO:0000256" key="1">
    <source>
        <dbReference type="ARBA" id="ARBA00004123"/>
    </source>
</evidence>